<dbReference type="InterPro" id="IPR035709">
    <property type="entry name" value="YoaB-like"/>
</dbReference>
<dbReference type="Gene3D" id="3.30.1330.40">
    <property type="entry name" value="RutC-like"/>
    <property type="match status" value="1"/>
</dbReference>
<reference evidence="1 2" key="1">
    <citation type="journal article" date="2019" name="Int. J. Syst. Evol. Microbiol.">
        <title>The Global Catalogue of Microorganisms (GCM) 10K type strain sequencing project: providing services to taxonomists for standard genome sequencing and annotation.</title>
        <authorList>
            <consortium name="The Broad Institute Genomics Platform"/>
            <consortium name="The Broad Institute Genome Sequencing Center for Infectious Disease"/>
            <person name="Wu L."/>
            <person name="Ma J."/>
        </authorList>
    </citation>
    <scope>NUCLEOTIDE SEQUENCE [LARGE SCALE GENOMIC DNA]</scope>
    <source>
        <strain evidence="1 2">JCM 14919</strain>
    </source>
</reference>
<dbReference type="EMBL" id="BAAAOP010000012">
    <property type="protein sequence ID" value="GAA2190134.1"/>
    <property type="molecule type" value="Genomic_DNA"/>
</dbReference>
<dbReference type="Proteomes" id="UP001501084">
    <property type="component" value="Unassembled WGS sequence"/>
</dbReference>
<proteinExistence type="predicted"/>
<dbReference type="PANTHER" id="PTHR47328">
    <property type="match status" value="1"/>
</dbReference>
<dbReference type="PANTHER" id="PTHR47328:SF1">
    <property type="entry name" value="RUTC FAMILY PROTEIN YOAB"/>
    <property type="match status" value="1"/>
</dbReference>
<keyword evidence="2" id="KW-1185">Reference proteome</keyword>
<accession>A0ABN3BAH6</accession>
<dbReference type="InterPro" id="IPR035959">
    <property type="entry name" value="RutC-like_sf"/>
</dbReference>
<name>A0ABN3BAH6_9MICO</name>
<evidence type="ECO:0000313" key="1">
    <source>
        <dbReference type="EMBL" id="GAA2190134.1"/>
    </source>
</evidence>
<dbReference type="SUPFAM" id="SSF55298">
    <property type="entry name" value="YjgF-like"/>
    <property type="match status" value="1"/>
</dbReference>
<organism evidence="1 2">
    <name type="scientific">Leucobacter alluvii</name>
    <dbReference type="NCBI Taxonomy" id="340321"/>
    <lineage>
        <taxon>Bacteria</taxon>
        <taxon>Bacillati</taxon>
        <taxon>Actinomycetota</taxon>
        <taxon>Actinomycetes</taxon>
        <taxon>Micrococcales</taxon>
        <taxon>Microbacteriaceae</taxon>
        <taxon>Leucobacter</taxon>
    </lineage>
</organism>
<gene>
    <name evidence="1" type="ORF">GCM10009786_26210</name>
</gene>
<dbReference type="CDD" id="cd00448">
    <property type="entry name" value="YjgF_YER057c_UK114_family"/>
    <property type="match status" value="1"/>
</dbReference>
<comment type="caution">
    <text evidence="1">The sequence shown here is derived from an EMBL/GenBank/DDBJ whole genome shotgun (WGS) entry which is preliminary data.</text>
</comment>
<evidence type="ECO:0000313" key="2">
    <source>
        <dbReference type="Proteomes" id="UP001501084"/>
    </source>
</evidence>
<protein>
    <submittedName>
        <fullName evidence="1">RidA family protein</fullName>
    </submittedName>
</protein>
<dbReference type="RefSeq" id="WP_346058565.1">
    <property type="nucleotide sequence ID" value="NZ_BAAAOP010000012.1"/>
</dbReference>
<sequence>MTTAAAPLIRIPEDTGAALSAQTTVIGDLAFTTAIPVDANGEVTGDIDAQSRRVLARLEAKLAAVGSGLDRIAHLTIHLCDISANRDAFNAVYREMMPEGTRPVRCLVGVAALARPEMLVEVTAIAAARAR</sequence>
<dbReference type="InterPro" id="IPR006175">
    <property type="entry name" value="YjgF/YER057c/UK114"/>
</dbReference>
<dbReference type="Pfam" id="PF01042">
    <property type="entry name" value="Ribonuc_L-PSP"/>
    <property type="match status" value="1"/>
</dbReference>